<name>N0CX86_STRMI</name>
<sequence length="243" mass="26711">MGDALKLLVILPSGRRSCAISPRAEPQACAAVPCLWAAAAACLPSLRGHLRVGRPSARNRRGGWRRSGPPPPPLIGVLPGWWVVDAPAEVQGAVADLREDFPKPEVVIRGPEHGGVDQIIPQAERPPPHRCGDFCGWHRFSVVRHLEPGLSRRGHMAVRVSSPIWAGAAVTGRPGCRRQQVRNPRGAWRRSTCMPRPWCQPRRGEPYRTRGAPGIRPHLEGRLFRHHGTRDIRCTGSDTGHRG</sequence>
<accession>N0CX86</accession>
<reference evidence="1 2" key="1">
    <citation type="submission" date="2013-04" db="EMBL/GenBank/DDBJ databases">
        <title>Complete genome sequence of Streptomyces fulvissimus.</title>
        <authorList>
            <person name="Myronovskyi M."/>
            <person name="Tokovenko B."/>
            <person name="Manderscheid N."/>
            <person name="Petzke L."/>
            <person name="Luzhetskyy A."/>
        </authorList>
    </citation>
    <scope>NUCLEOTIDE SEQUENCE [LARGE SCALE GENOMIC DNA]</scope>
    <source>
        <strain evidence="1 2">DSM 40593</strain>
    </source>
</reference>
<dbReference type="Proteomes" id="UP000013304">
    <property type="component" value="Chromosome"/>
</dbReference>
<protein>
    <submittedName>
        <fullName evidence="1">Uncharacterized protein</fullName>
    </submittedName>
</protein>
<dbReference type="AlphaFoldDB" id="N0CX86"/>
<dbReference type="KEGG" id="sfi:SFUL_3302"/>
<dbReference type="EMBL" id="CP005080">
    <property type="protein sequence ID" value="AGK78233.1"/>
    <property type="molecule type" value="Genomic_DNA"/>
</dbReference>
<evidence type="ECO:0000313" key="2">
    <source>
        <dbReference type="Proteomes" id="UP000013304"/>
    </source>
</evidence>
<proteinExistence type="predicted"/>
<gene>
    <name evidence="1" type="ORF">SFUL_3302</name>
</gene>
<evidence type="ECO:0000313" key="1">
    <source>
        <dbReference type="EMBL" id="AGK78233.1"/>
    </source>
</evidence>
<dbReference type="HOGENOM" id="CLU_1142078_0_0_11"/>
<organism evidence="1 2">
    <name type="scientific">Streptomyces microflavus DSM 40593</name>
    <dbReference type="NCBI Taxonomy" id="1303692"/>
    <lineage>
        <taxon>Bacteria</taxon>
        <taxon>Bacillati</taxon>
        <taxon>Actinomycetota</taxon>
        <taxon>Actinomycetes</taxon>
        <taxon>Kitasatosporales</taxon>
        <taxon>Streptomycetaceae</taxon>
        <taxon>Streptomyces</taxon>
    </lineage>
</organism>